<comment type="catalytic activity">
    <reaction evidence="1 15">
        <text>S-ubiquitinyl-[E2 ubiquitin-conjugating enzyme]-L-cysteine + [acceptor protein]-L-lysine = [E2 ubiquitin-conjugating enzyme]-L-cysteine + N(6)-ubiquitinyl-[acceptor protein]-L-lysine.</text>
        <dbReference type="EC" id="2.3.2.27"/>
    </reaction>
</comment>
<evidence type="ECO:0000256" key="4">
    <source>
        <dbReference type="ARBA" id="ARBA00022490"/>
    </source>
</evidence>
<keyword evidence="18" id="KW-1185">Reference proteome</keyword>
<comment type="pathway">
    <text evidence="3 15">Protein modification; protein ubiquitination.</text>
</comment>
<dbReference type="InterPro" id="IPR003126">
    <property type="entry name" value="Znf_UBR"/>
</dbReference>
<dbReference type="InterPro" id="IPR047507">
    <property type="entry name" value="UBR-box_UBR1"/>
</dbReference>
<dbReference type="FunFam" id="3.30.1390.10:FF:000005">
    <property type="entry name" value="E3 ubiquitin-protein ligase UBR1 isoform X2"/>
    <property type="match status" value="1"/>
</dbReference>
<evidence type="ECO:0000256" key="6">
    <source>
        <dbReference type="ARBA" id="ARBA00022679"/>
    </source>
</evidence>
<evidence type="ECO:0000256" key="9">
    <source>
        <dbReference type="ARBA" id="ARBA00022786"/>
    </source>
</evidence>
<evidence type="ECO:0000256" key="16">
    <source>
        <dbReference type="SAM" id="MobiDB-lite"/>
    </source>
</evidence>
<evidence type="ECO:0000256" key="2">
    <source>
        <dbReference type="ARBA" id="ARBA00004514"/>
    </source>
</evidence>
<comment type="function">
    <text evidence="15">Ubiquitin ligase protein which is a component of the N-end rule pathway. Recognizes and binds to proteins bearing specific N-terminal residues that are destabilizing according to the N-end rule, leading to their ubiquitination and subsequent degradation.</text>
</comment>
<dbReference type="GO" id="GO:0016567">
    <property type="term" value="P:protein ubiquitination"/>
    <property type="evidence" value="ECO:0007669"/>
    <property type="project" value="UniProtKB-UniRule"/>
</dbReference>
<dbReference type="CDD" id="cd19678">
    <property type="entry name" value="UBR-box_UBR1"/>
    <property type="match status" value="1"/>
</dbReference>
<evidence type="ECO:0000256" key="8">
    <source>
        <dbReference type="ARBA" id="ARBA00022771"/>
    </source>
</evidence>
<evidence type="ECO:0000256" key="10">
    <source>
        <dbReference type="ARBA" id="ARBA00022833"/>
    </source>
</evidence>
<evidence type="ECO:0000313" key="18">
    <source>
        <dbReference type="Proteomes" id="UP000515152"/>
    </source>
</evidence>
<evidence type="ECO:0000256" key="12">
    <source>
        <dbReference type="ARBA" id="ARBA00046341"/>
    </source>
</evidence>
<evidence type="ECO:0000256" key="15">
    <source>
        <dbReference type="RuleBase" id="RU366018"/>
    </source>
</evidence>
<evidence type="ECO:0000256" key="14">
    <source>
        <dbReference type="PROSITE-ProRule" id="PRU00508"/>
    </source>
</evidence>
<feature type="compositionally biased region" description="Polar residues" evidence="16">
    <location>
        <begin position="1055"/>
        <end position="1071"/>
    </location>
</feature>
<keyword evidence="9 15" id="KW-0833">Ubl conjugation pathway</keyword>
<keyword evidence="4" id="KW-0963">Cytoplasm</keyword>
<feature type="region of interest" description="Disordered" evidence="16">
    <location>
        <begin position="992"/>
        <end position="1029"/>
    </location>
</feature>
<feature type="compositionally biased region" description="Polar residues" evidence="16">
    <location>
        <begin position="992"/>
        <end position="1001"/>
    </location>
</feature>
<evidence type="ECO:0000259" key="17">
    <source>
        <dbReference type="PROSITE" id="PS51157"/>
    </source>
</evidence>
<evidence type="ECO:0000256" key="1">
    <source>
        <dbReference type="ARBA" id="ARBA00000900"/>
    </source>
</evidence>
<feature type="zinc finger region" description="UBR-type" evidence="14">
    <location>
        <begin position="104"/>
        <end position="175"/>
    </location>
</feature>
<proteinExistence type="inferred from homology"/>
<reference evidence="19" key="1">
    <citation type="submission" date="2025-08" db="UniProtKB">
        <authorList>
            <consortium name="RefSeq"/>
        </authorList>
    </citation>
    <scope>IDENTIFICATION</scope>
</reference>
<dbReference type="PROSITE" id="PS51157">
    <property type="entry name" value="ZF_UBR"/>
    <property type="match status" value="1"/>
</dbReference>
<dbReference type="OrthoDB" id="26387at2759"/>
<evidence type="ECO:0000256" key="3">
    <source>
        <dbReference type="ARBA" id="ARBA00004906"/>
    </source>
</evidence>
<dbReference type="InterPro" id="IPR044046">
    <property type="entry name" value="E3_ligase_UBR-like_C"/>
</dbReference>
<comment type="similarity">
    <text evidence="12 15">Belongs to the E3 ubiquitin-protein ligase UBR1-like family.</text>
</comment>
<dbReference type="GO" id="GO:0008270">
    <property type="term" value="F:zinc ion binding"/>
    <property type="evidence" value="ECO:0007669"/>
    <property type="project" value="UniProtKB-UniRule"/>
</dbReference>
<dbReference type="Pfam" id="PF18995">
    <property type="entry name" value="PRT6_C"/>
    <property type="match status" value="1"/>
</dbReference>
<dbReference type="Pfam" id="PF02207">
    <property type="entry name" value="zf-UBR"/>
    <property type="match status" value="1"/>
</dbReference>
<dbReference type="Pfam" id="PF02617">
    <property type="entry name" value="ClpS"/>
    <property type="match status" value="1"/>
</dbReference>
<dbReference type="Proteomes" id="UP000515152">
    <property type="component" value="Chromosome 8"/>
</dbReference>
<feature type="compositionally biased region" description="Basic and acidic residues" evidence="16">
    <location>
        <begin position="1003"/>
        <end position="1024"/>
    </location>
</feature>
<dbReference type="GO" id="GO:0000151">
    <property type="term" value="C:ubiquitin ligase complex"/>
    <property type="evidence" value="ECO:0007669"/>
    <property type="project" value="TreeGrafter"/>
</dbReference>
<dbReference type="InterPro" id="IPR003769">
    <property type="entry name" value="ClpS_core"/>
</dbReference>
<dbReference type="Pfam" id="PF22960">
    <property type="entry name" value="WHD_UBR1"/>
    <property type="match status" value="1"/>
</dbReference>
<feature type="region of interest" description="Disordered" evidence="16">
    <location>
        <begin position="852"/>
        <end position="873"/>
    </location>
</feature>
<evidence type="ECO:0000313" key="19">
    <source>
        <dbReference type="RefSeq" id="XP_042564458.1"/>
    </source>
</evidence>
<protein>
    <recommendedName>
        <fullName evidence="15">E3 ubiquitin-protein ligase</fullName>
        <ecNumber evidence="15">2.3.2.27</ecNumber>
    </recommendedName>
</protein>
<comment type="subcellular location">
    <subcellularLocation>
        <location evidence="2">Cytoplasm</location>
        <location evidence="2">Cytosol</location>
    </subcellularLocation>
</comment>
<evidence type="ECO:0000256" key="7">
    <source>
        <dbReference type="ARBA" id="ARBA00022723"/>
    </source>
</evidence>
<keyword evidence="11" id="KW-0007">Acetylation</keyword>
<dbReference type="GO" id="GO:0061630">
    <property type="term" value="F:ubiquitin protein ligase activity"/>
    <property type="evidence" value="ECO:0007669"/>
    <property type="project" value="UniProtKB-UniRule"/>
</dbReference>
<feature type="compositionally biased region" description="Basic and acidic residues" evidence="16">
    <location>
        <begin position="852"/>
        <end position="868"/>
    </location>
</feature>
<evidence type="ECO:0000256" key="5">
    <source>
        <dbReference type="ARBA" id="ARBA00022553"/>
    </source>
</evidence>
<dbReference type="KEGG" id="char:105905511"/>
<name>A0A8M1KPZ3_CLUHA</name>
<dbReference type="EC" id="2.3.2.27" evidence="15"/>
<dbReference type="InterPro" id="IPR055194">
    <property type="entry name" value="UBR1-like_WH"/>
</dbReference>
<keyword evidence="6 15" id="KW-0808">Transferase</keyword>
<gene>
    <name evidence="19" type="primary">ubr1</name>
</gene>
<dbReference type="PANTHER" id="PTHR21497:SF27">
    <property type="entry name" value="E3 UBIQUITIN-PROTEIN LIGASE UBR1"/>
    <property type="match status" value="1"/>
</dbReference>
<keyword evidence="10 15" id="KW-0862">Zinc</keyword>
<sequence>MYLACCSRRETIYGRRNMAEDEKILNALELSKRWKEASDSGTAILCHLMEEVPQVYCLEAEPRPPEEELLAQQRLLLPLECFLFGEDPRVGVEKLQQRGGTASQLCGRVFKEGETVYSCRDCAIDPTCVLCMDCFQNSTHKGHRYKMHASSGGGFCDCGDLEAWKTGPCCSKHDTGASIPMETEECVLETDLQQRAQLLFQVLLNYCTDLLVWEESQELSTELQPRVKENMYLCVLYNDEHHSYDHVIYTLQRSINCDHNEAQTHTALIDKEGRRAVKRGTLRTCQQAKDLIRSNSEHISLQPLRVEILHTAVMAHQSLALRLGVWFQQVIGYSVGLRQVFCQVALQPSADGDRPSPICRLMLHDARLYKGARKIIHELIFCSLLMETEYKRQFALEFTKLYQQLQKDFISDDHERNISITALSVQIFTVPTLARQLIEDGNVITVIINTVMEMLREHLDFNNRFHFQGYNSDKFFRVQVIFHDLRYILISKPSVWTDELRTHFFNGFKVFLDLLNCMQGMEEVKRQFGQHIEVEPEWEAGFSIQIQLHHILSMFQDWCTSDEMVLLMAFKECHRFFMRCTNQPLHSEPVDAYMCKHIFHHRPYKVSQEPVSIHLPISRLLAGLYVHLCRTGALKLLPQYMDLESLDFTFLAEHPLRCVVLAAQVSAEMWRRNGLSLVSQVYYYQDVKCREEMYDKDVIILQIAASKMDSNHFLMLILLRFELFDVFNGSSSKDQEILRQWNKLTEEMLYLLIVIAGERYVPGISDVSREDVTMREVIHLLCIQPMAHSSLVKSLPEDESHETGLETVITKVSTFKKPGVSGHGLYEVKKECLQEFNPFFYHYTKSQFSKAEDTQKKRRVQEGNDKALRPPYRLPSRKPSPEWCVSLAAMCSSMCSGTCSRGRSRTAPRCGLALHLIAQALVEENSQLEAANVEDVTFNFSLKARQIGSEQGKSLFHFLSKMKTLPSLEAQKDMITWTLQMFEMVKCLRENSSPAPSQSVEQAKLEESVQDKEKAERRRKAEAAKRHRQKVMAQMSAMQKNFIETHKMLYDNMPDSGNQGDPTTELSSACESSPMELSESRVAVGPQQGMGLSERESLTCILCQEEQEVVAGGAAMVLTACVQRSTVLTQSHGRSLYTPDGCYPLLMPPDLAVGTHTGSCGHVMHATCWQKYFEAVQNTTRNRLHAEMIIDLENGEYLCPLCKSLCNTVIPLIPLEPASLNYESAEIVGQLLTLQRWIQIILARIKGLTVKAQEAEESSESATVAEMGTFGDDPAEFRSILSFGVQEPRKFSESVLQMVQVCATTVHRVGLQVPPNEQCPDVPIMAWNTCAYTIQATENMLVGEGKGLFGSLQNRQLAGLKAVVQFAAAQRRRSSQAVIQKHFTDMLAVLVPISNVEGSSSILEMDFFHLLVGLVLSIPSLYQEEAVDLQPSSISTAYNHLHLLHLVTMAHVLQILLSSQDLPVGMEGDKDAEAESAAAVYSTVAQYTGGLRTDISGCSVADCVRKGVLPFLRCAALLFNCLTGVAPPEELLDKAVTPEVQLEALCCYLALPSNLFQLFHTHLDTVDPLLQRWCGNPALSKALTAQVPATRYPRKRNRLINLPEDYSVLLNQASQFKCPVSSDDDRKHPTLCLFCGDMLCSQSTCCQKQLDGENVGACTAHAATCGAGVGLFLRVRECEIVLMASKTRGSTYPAPYLDDYGETDPQLGRGNPLHLCPERYRKLHYLWLQHCVPEEIARSLEVLNVMFAFEWHSL</sequence>
<comment type="subunit">
    <text evidence="13">Interacts with RECQL4.</text>
</comment>
<organism evidence="18 19">
    <name type="scientific">Clupea harengus</name>
    <name type="common">Atlantic herring</name>
    <dbReference type="NCBI Taxonomy" id="7950"/>
    <lineage>
        <taxon>Eukaryota</taxon>
        <taxon>Metazoa</taxon>
        <taxon>Chordata</taxon>
        <taxon>Craniata</taxon>
        <taxon>Vertebrata</taxon>
        <taxon>Euteleostomi</taxon>
        <taxon>Actinopterygii</taxon>
        <taxon>Neopterygii</taxon>
        <taxon>Teleostei</taxon>
        <taxon>Clupei</taxon>
        <taxon>Clupeiformes</taxon>
        <taxon>Clupeoidei</taxon>
        <taxon>Clupeidae</taxon>
        <taxon>Clupea</taxon>
    </lineage>
</organism>
<feature type="region of interest" description="Disordered" evidence="16">
    <location>
        <begin position="1055"/>
        <end position="1076"/>
    </location>
</feature>
<dbReference type="UniPathway" id="UPA00143"/>
<evidence type="ECO:0000256" key="13">
    <source>
        <dbReference type="ARBA" id="ARBA00062088"/>
    </source>
</evidence>
<accession>A0A8M1KPZ3</accession>
<dbReference type="GeneID" id="105905511"/>
<dbReference type="GO" id="GO:0005829">
    <property type="term" value="C:cytosol"/>
    <property type="evidence" value="ECO:0007669"/>
    <property type="project" value="UniProtKB-SubCell"/>
</dbReference>
<keyword evidence="7 15" id="KW-0479">Metal-binding</keyword>
<evidence type="ECO:0000256" key="11">
    <source>
        <dbReference type="ARBA" id="ARBA00022990"/>
    </source>
</evidence>
<feature type="domain" description="UBR-type" evidence="17">
    <location>
        <begin position="104"/>
        <end position="175"/>
    </location>
</feature>
<keyword evidence="5" id="KW-0597">Phosphoprotein</keyword>
<dbReference type="PANTHER" id="PTHR21497">
    <property type="entry name" value="UBIQUITIN LIGASE E3 ALPHA-RELATED"/>
    <property type="match status" value="1"/>
</dbReference>
<dbReference type="FunFam" id="2.10.110.30:FF:000001">
    <property type="entry name" value="E3 ubiquitin-protein ligase UBR2 isoform 1"/>
    <property type="match status" value="1"/>
</dbReference>
<dbReference type="SMART" id="SM00396">
    <property type="entry name" value="ZnF_UBR1"/>
    <property type="match status" value="1"/>
</dbReference>
<dbReference type="GO" id="GO:0071596">
    <property type="term" value="P:ubiquitin-dependent protein catabolic process via the N-end rule pathway"/>
    <property type="evidence" value="ECO:0007669"/>
    <property type="project" value="UniProtKB-UniRule"/>
</dbReference>
<dbReference type="RefSeq" id="XP_042564458.1">
    <property type="nucleotide sequence ID" value="XM_042708524.1"/>
</dbReference>
<keyword evidence="8 15" id="KW-0863">Zinc-finger</keyword>
<dbReference type="CTD" id="197131"/>
<dbReference type="InterPro" id="IPR039164">
    <property type="entry name" value="UBR1-like"/>
</dbReference>